<sequence length="661" mass="74588">MQGGFVITVPQFASLVYITGMMAINFFILYTVLRKEYVNKRAVFFLSSLILYMGVESLAFGYIVFYHGKLLIEPVLLLLASVPLLLSASVKSEVIRVRGNNVTSLLLSLSVVFDEFSMGYLYSSAFGPRAFNPVIDAVSNIAFGIMMVIDGIFFLLISRVKDIFEVSFATFAISMAFLPSIFVQFSKEIELIASLLSTAIMVVNIITLYLIVVRRVSFKGVLVSLSLAAFDLFMMLGLTTFAVLSDMWVTSLSILTSMVWYFILVIRDIPAKKVTYTLKYPFLFLILVNLTELTMGFGESVLGFNITNSLFAMTTSHMHSMMPTSMSGMGSSAPMMHMMRSPLSNPFWWLFPINPLAMGLMFLHATPDPFFNLFMTSFMLVMSATMSPFYVIMMGAEMAFLVYERFKVARTSQVKKWALVILVGIPLFVIAIPYYTNFYVFGMSGMIFPVSLLPFVLSLAAVALASTLFGRRAYCNAVCMSAHMWTNVFYDQFKPKKSSKVWDYLRWFFLVPMVVAFSLYVAMEVHMWSPPRIGMTTLNPLNFYGMFVLNYIWWFFYFLTPVFGAYSCARQGWCGFGTFAGVFNKVLFKVRARDVNTCRSCQAKSCESACPVKIPISTDILQKGYTNRVSCVGCGDCVEACQYDNLTIEDLMSKFRHSVKT</sequence>
<gene>
    <name evidence="9" type="ORF">KN1_02330</name>
</gene>
<feature type="transmembrane region" description="Helical" evidence="7">
    <location>
        <begin position="371"/>
        <end position="396"/>
    </location>
</feature>
<keyword evidence="4" id="KW-0249">Electron transport</keyword>
<dbReference type="PANTHER" id="PTHR30176:SF3">
    <property type="entry name" value="FERREDOXIN-TYPE PROTEIN NAPH"/>
    <property type="match status" value="1"/>
</dbReference>
<evidence type="ECO:0000256" key="7">
    <source>
        <dbReference type="SAM" id="Phobius"/>
    </source>
</evidence>
<feature type="transmembrane region" description="Helical" evidence="7">
    <location>
        <begin position="12"/>
        <end position="30"/>
    </location>
</feature>
<dbReference type="AlphaFoldDB" id="A0A8D5U3Y5"/>
<feature type="domain" description="4Fe-4S ferredoxin-type" evidence="8">
    <location>
        <begin position="622"/>
        <end position="651"/>
    </location>
</feature>
<dbReference type="InterPro" id="IPR017896">
    <property type="entry name" value="4Fe4S_Fe-S-bd"/>
</dbReference>
<dbReference type="PROSITE" id="PS51379">
    <property type="entry name" value="4FE4S_FER_2"/>
    <property type="match status" value="1"/>
</dbReference>
<feature type="transmembrane region" description="Helical" evidence="7">
    <location>
        <begin position="102"/>
        <end position="122"/>
    </location>
</feature>
<evidence type="ECO:0000256" key="6">
    <source>
        <dbReference type="ARBA" id="ARBA00023014"/>
    </source>
</evidence>
<evidence type="ECO:0000256" key="3">
    <source>
        <dbReference type="ARBA" id="ARBA00022723"/>
    </source>
</evidence>
<keyword evidence="3" id="KW-0479">Metal-binding</keyword>
<keyword evidence="7" id="KW-1133">Transmembrane helix</keyword>
<keyword evidence="7" id="KW-0472">Membrane</keyword>
<evidence type="ECO:0000256" key="5">
    <source>
        <dbReference type="ARBA" id="ARBA00023004"/>
    </source>
</evidence>
<evidence type="ECO:0000256" key="4">
    <source>
        <dbReference type="ARBA" id="ARBA00022982"/>
    </source>
</evidence>
<dbReference type="Gene3D" id="3.30.70.20">
    <property type="match status" value="1"/>
</dbReference>
<evidence type="ECO:0000313" key="9">
    <source>
        <dbReference type="EMBL" id="BCU68936.1"/>
    </source>
</evidence>
<protein>
    <submittedName>
        <fullName evidence="9">4Fe-4S ferredoxin</fullName>
    </submittedName>
</protein>
<keyword evidence="6" id="KW-0411">Iron-sulfur</keyword>
<keyword evidence="7" id="KW-0812">Transmembrane</keyword>
<keyword evidence="10" id="KW-1185">Reference proteome</keyword>
<dbReference type="RefSeq" id="WP_221288912.1">
    <property type="nucleotide sequence ID" value="NZ_AP024597.1"/>
</dbReference>
<feature type="transmembrane region" description="Helical" evidence="7">
    <location>
        <begin position="220"/>
        <end position="241"/>
    </location>
</feature>
<dbReference type="KEGG" id="csty:KN1_02330"/>
<dbReference type="SUPFAM" id="SSF54862">
    <property type="entry name" value="4Fe-4S ferredoxins"/>
    <property type="match status" value="1"/>
</dbReference>
<feature type="transmembrane region" description="Helical" evidence="7">
    <location>
        <begin position="543"/>
        <end position="566"/>
    </location>
</feature>
<evidence type="ECO:0000256" key="1">
    <source>
        <dbReference type="ARBA" id="ARBA00022448"/>
    </source>
</evidence>
<organism evidence="9 10">
    <name type="scientific">Stygiolobus caldivivus</name>
    <dbReference type="NCBI Taxonomy" id="2824673"/>
    <lineage>
        <taxon>Archaea</taxon>
        <taxon>Thermoproteota</taxon>
        <taxon>Thermoprotei</taxon>
        <taxon>Sulfolobales</taxon>
        <taxon>Sulfolobaceae</taxon>
        <taxon>Stygiolobus</taxon>
    </lineage>
</organism>
<feature type="transmembrane region" description="Helical" evidence="7">
    <location>
        <begin position="504"/>
        <end position="523"/>
    </location>
</feature>
<evidence type="ECO:0000256" key="2">
    <source>
        <dbReference type="ARBA" id="ARBA00022485"/>
    </source>
</evidence>
<dbReference type="GO" id="GO:0046872">
    <property type="term" value="F:metal ion binding"/>
    <property type="evidence" value="ECO:0007669"/>
    <property type="project" value="UniProtKB-KW"/>
</dbReference>
<feature type="transmembrane region" description="Helical" evidence="7">
    <location>
        <begin position="417"/>
        <end position="435"/>
    </location>
</feature>
<feature type="transmembrane region" description="Helical" evidence="7">
    <location>
        <begin position="71"/>
        <end position="90"/>
    </location>
</feature>
<name>A0A8D5U3Y5_9CREN</name>
<dbReference type="PANTHER" id="PTHR30176">
    <property type="entry name" value="FERREDOXIN-TYPE PROTEIN NAPH"/>
    <property type="match status" value="1"/>
</dbReference>
<feature type="transmembrane region" description="Helical" evidence="7">
    <location>
        <begin position="163"/>
        <end position="185"/>
    </location>
</feature>
<feature type="transmembrane region" description="Helical" evidence="7">
    <location>
        <begin position="42"/>
        <end position="65"/>
    </location>
</feature>
<dbReference type="InterPro" id="IPR051684">
    <property type="entry name" value="Electron_Trans/Redox"/>
</dbReference>
<feature type="transmembrane region" description="Helical" evidence="7">
    <location>
        <begin position="347"/>
        <end position="365"/>
    </location>
</feature>
<evidence type="ECO:0000313" key="10">
    <source>
        <dbReference type="Proteomes" id="UP000825123"/>
    </source>
</evidence>
<feature type="transmembrane region" description="Helical" evidence="7">
    <location>
        <begin position="134"/>
        <end position="156"/>
    </location>
</feature>
<dbReference type="GeneID" id="66161983"/>
<keyword evidence="2" id="KW-0004">4Fe-4S</keyword>
<dbReference type="Proteomes" id="UP000825123">
    <property type="component" value="Chromosome"/>
</dbReference>
<dbReference type="EMBL" id="AP024597">
    <property type="protein sequence ID" value="BCU68936.1"/>
    <property type="molecule type" value="Genomic_DNA"/>
</dbReference>
<accession>A0A8D5U3Y5</accession>
<dbReference type="GO" id="GO:0051539">
    <property type="term" value="F:4 iron, 4 sulfur cluster binding"/>
    <property type="evidence" value="ECO:0007669"/>
    <property type="project" value="UniProtKB-KW"/>
</dbReference>
<keyword evidence="1" id="KW-0813">Transport</keyword>
<proteinExistence type="predicted"/>
<feature type="transmembrane region" description="Helical" evidence="7">
    <location>
        <begin position="247"/>
        <end position="266"/>
    </location>
</feature>
<feature type="transmembrane region" description="Helical" evidence="7">
    <location>
        <begin position="191"/>
        <end position="213"/>
    </location>
</feature>
<feature type="transmembrane region" description="Helical" evidence="7">
    <location>
        <begin position="447"/>
        <end position="470"/>
    </location>
</feature>
<reference evidence="9 10" key="1">
    <citation type="submission" date="2021-04" db="EMBL/GenBank/DDBJ databases">
        <title>Complete genome sequence of Stygiolobus sp. KN-1.</title>
        <authorList>
            <person name="Nakamura K."/>
            <person name="Sakai H."/>
            <person name="Kurosawa N."/>
        </authorList>
    </citation>
    <scope>NUCLEOTIDE SEQUENCE [LARGE SCALE GENOMIC DNA]</scope>
    <source>
        <strain evidence="9 10">KN-1</strain>
    </source>
</reference>
<evidence type="ECO:0000259" key="8">
    <source>
        <dbReference type="PROSITE" id="PS51379"/>
    </source>
</evidence>
<dbReference type="GO" id="GO:0005886">
    <property type="term" value="C:plasma membrane"/>
    <property type="evidence" value="ECO:0007669"/>
    <property type="project" value="TreeGrafter"/>
</dbReference>
<keyword evidence="5" id="KW-0408">Iron</keyword>